<proteinExistence type="predicted"/>
<dbReference type="Proteomes" id="UP000430368">
    <property type="component" value="Chromosome"/>
</dbReference>
<accession>A0ABX6GJJ9</accession>
<dbReference type="EMBL" id="CP041764">
    <property type="protein sequence ID" value="QHA86436.1"/>
    <property type="molecule type" value="Genomic_DNA"/>
</dbReference>
<evidence type="ECO:0000259" key="1">
    <source>
        <dbReference type="Pfam" id="PF10908"/>
    </source>
</evidence>
<sequence>MAWVYQQSTGKLSRNGKLVSIGYAGADKGKNNPELQNVANVGPLPRGKYIITGRPFHHPTTGKYSIRLQPCPSNEMFGRAGFLIHGDSIARPGTASTGCIIMPLRTRQEIWASNDRYLEVIL</sequence>
<gene>
    <name evidence="2" type="ORF">FO014_05315</name>
</gene>
<dbReference type="InterPro" id="IPR021225">
    <property type="entry name" value="Tlde1_dom"/>
</dbReference>
<organism evidence="2 3">
    <name type="scientific">Serratia rhizosphaerae</name>
    <dbReference type="NCBI Taxonomy" id="2597702"/>
    <lineage>
        <taxon>Bacteria</taxon>
        <taxon>Pseudomonadati</taxon>
        <taxon>Pseudomonadota</taxon>
        <taxon>Gammaproteobacteria</taxon>
        <taxon>Enterobacterales</taxon>
        <taxon>Yersiniaceae</taxon>
        <taxon>Serratia</taxon>
    </lineage>
</organism>
<protein>
    <submittedName>
        <fullName evidence="2">DUF2778 domain-containing protein</fullName>
    </submittedName>
</protein>
<evidence type="ECO:0000313" key="3">
    <source>
        <dbReference type="Proteomes" id="UP000430368"/>
    </source>
</evidence>
<dbReference type="Gene3D" id="2.40.440.10">
    <property type="entry name" value="L,D-transpeptidase catalytic domain-like"/>
    <property type="match status" value="1"/>
</dbReference>
<dbReference type="InterPro" id="IPR038063">
    <property type="entry name" value="Transpep_catalytic_dom"/>
</dbReference>
<feature type="domain" description="Tlde1" evidence="1">
    <location>
        <begin position="22"/>
        <end position="111"/>
    </location>
</feature>
<dbReference type="RefSeq" id="WP_111737662.1">
    <property type="nucleotide sequence ID" value="NZ_CP041764.1"/>
</dbReference>
<dbReference type="Pfam" id="PF10908">
    <property type="entry name" value="Tlde1_dom"/>
    <property type="match status" value="1"/>
</dbReference>
<reference evidence="2 3" key="1">
    <citation type="submission" date="2019-07" db="EMBL/GenBank/DDBJ databases">
        <title>Serratia dokdonensis sp. nov., an elicitor of systemic resistance in Nicotiana Tabacum.</title>
        <authorList>
            <person name="Son J.-S."/>
            <person name="Hwang Y.-J."/>
            <person name="Lee S.-Y."/>
            <person name="Ghim S.-Y."/>
        </authorList>
    </citation>
    <scope>NUCLEOTIDE SEQUENCE [LARGE SCALE GENOMIC DNA]</scope>
    <source>
        <strain evidence="2 3">KUDC3025</strain>
    </source>
</reference>
<name>A0ABX6GJJ9_9GAMM</name>
<evidence type="ECO:0000313" key="2">
    <source>
        <dbReference type="EMBL" id="QHA86436.1"/>
    </source>
</evidence>
<keyword evidence="3" id="KW-1185">Reference proteome</keyword>